<gene>
    <name evidence="1" type="ORF">PPSIR1_21069</name>
</gene>
<protein>
    <submittedName>
        <fullName evidence="1">Uncharacterized protein</fullName>
    </submittedName>
</protein>
<dbReference type="Proteomes" id="UP000005801">
    <property type="component" value="Unassembled WGS sequence"/>
</dbReference>
<reference evidence="1 2" key="1">
    <citation type="submission" date="2007-06" db="EMBL/GenBank/DDBJ databases">
        <authorList>
            <person name="Shimkets L."/>
            <person name="Ferriera S."/>
            <person name="Johnson J."/>
            <person name="Kravitz S."/>
            <person name="Beeson K."/>
            <person name="Sutton G."/>
            <person name="Rogers Y.-H."/>
            <person name="Friedman R."/>
            <person name="Frazier M."/>
            <person name="Venter J.C."/>
        </authorList>
    </citation>
    <scope>NUCLEOTIDE SEQUENCE [LARGE SCALE GENOMIC DNA]</scope>
    <source>
        <strain evidence="1 2">SIR-1</strain>
    </source>
</reference>
<comment type="caution">
    <text evidence="1">The sequence shown here is derived from an EMBL/GenBank/DDBJ whole genome shotgun (WGS) entry which is preliminary data.</text>
</comment>
<dbReference type="EMBL" id="ABCS01000018">
    <property type="protein sequence ID" value="EDM79560.1"/>
    <property type="molecule type" value="Genomic_DNA"/>
</dbReference>
<dbReference type="AlphaFoldDB" id="A6G3F3"/>
<sequence length="402" mass="45082">MSAAIYEYPPPPAKWSDQIAEYDPVLAVLLLQWRCGRASYRALIPNQAPLPEEATLEGDEELDGTRLEWEHDPDLPSSGLRLKAEQTTAQFWSLAKLWASTLDIPCDFKLIGYDEGGDVLFGDGKRCRPLAQSSTSAVEDELETSHIGASRDAFRHYQSERLLEARLNAMFERHIEERDKSYAERDKSFQVAADALVSAQQTFAAVQETIEAGPRLINKASELFKDATEYQREQVERLRADSSGQTELRAKAFAEGEKTQRVAMALETGKMAFDAFMGELVPFANRVVELMAQRDLTVFPTFGSAQQAMIFLFHTLNPRQLLQLWNGNEKAAGAMRALLDKGAAFEAERDALEHIARLIPLFNSDQFRDIADAEQQLAARYIVGRLATHRMASYPEAGDDPF</sequence>
<evidence type="ECO:0000313" key="2">
    <source>
        <dbReference type="Proteomes" id="UP000005801"/>
    </source>
</evidence>
<keyword evidence="2" id="KW-1185">Reference proteome</keyword>
<organism evidence="1 2">
    <name type="scientific">Plesiocystis pacifica SIR-1</name>
    <dbReference type="NCBI Taxonomy" id="391625"/>
    <lineage>
        <taxon>Bacteria</taxon>
        <taxon>Pseudomonadati</taxon>
        <taxon>Myxococcota</taxon>
        <taxon>Polyangia</taxon>
        <taxon>Nannocystales</taxon>
        <taxon>Nannocystaceae</taxon>
        <taxon>Plesiocystis</taxon>
    </lineage>
</organism>
<proteinExistence type="predicted"/>
<name>A6G3F3_9BACT</name>
<accession>A6G3F3</accession>
<evidence type="ECO:0000313" key="1">
    <source>
        <dbReference type="EMBL" id="EDM79560.1"/>
    </source>
</evidence>
<dbReference type="STRING" id="391625.PPSIR1_21069"/>